<organism evidence="2 3">
    <name type="scientific">Nocardia mangyaensis</name>
    <dbReference type="NCBI Taxonomy" id="2213200"/>
    <lineage>
        <taxon>Bacteria</taxon>
        <taxon>Bacillati</taxon>
        <taxon>Actinomycetota</taxon>
        <taxon>Actinomycetes</taxon>
        <taxon>Mycobacteriales</taxon>
        <taxon>Nocardiaceae</taxon>
        <taxon>Nocardia</taxon>
    </lineage>
</organism>
<gene>
    <name evidence="2" type="ORF">BOX37_20385</name>
</gene>
<feature type="compositionally biased region" description="Polar residues" evidence="1">
    <location>
        <begin position="1"/>
        <end position="26"/>
    </location>
</feature>
<dbReference type="OrthoDB" id="4730909at2"/>
<protein>
    <submittedName>
        <fullName evidence="2">Uncharacterized protein</fullName>
    </submittedName>
</protein>
<evidence type="ECO:0000256" key="1">
    <source>
        <dbReference type="SAM" id="MobiDB-lite"/>
    </source>
</evidence>
<name>A0A1J0VV61_9NOCA</name>
<sequence length="263" mass="28577">MSFNPGNVTPEQQYPHTGFNPGNITSEPLAVDRPQRAAETRQQVSAQYSTAPAVPTGSTTARAQATIEAVAGQFQKYLDSIHAPDYTGPGLRNRIAAFGDTPAAQAIETAVETARDRAASALTAVETARRELSPQGDTATELRNTRYWDRARRIFDSVQDGKLVSVAEKTLNQARPEELGVLIEELGPYLDSRGAGTAWIAPVLSKVAPTYATARQRLTDAEKALTITEHNATQLRRQMGTTHAPAGYRKPTFVDARAYDPDR</sequence>
<reference evidence="2" key="1">
    <citation type="submission" date="2016-11" db="EMBL/GenBank/DDBJ databases">
        <authorList>
            <person name="Jaros S."/>
            <person name="Januszkiewicz K."/>
            <person name="Wedrychowicz H."/>
        </authorList>
    </citation>
    <scope>NUCLEOTIDE SEQUENCE [LARGE SCALE GENOMIC DNA]</scope>
    <source>
        <strain evidence="2">Y48</strain>
    </source>
</reference>
<evidence type="ECO:0000313" key="2">
    <source>
        <dbReference type="EMBL" id="APE35909.1"/>
    </source>
</evidence>
<proteinExistence type="predicted"/>
<dbReference type="KEGG" id="nsl:BOX37_20385"/>
<dbReference type="AlphaFoldDB" id="A0A1J0VV61"/>
<evidence type="ECO:0000313" key="3">
    <source>
        <dbReference type="Proteomes" id="UP000183810"/>
    </source>
</evidence>
<feature type="region of interest" description="Disordered" evidence="1">
    <location>
        <begin position="1"/>
        <end position="57"/>
    </location>
</feature>
<accession>A0A1J0VV61</accession>
<dbReference type="Proteomes" id="UP000183810">
    <property type="component" value="Chromosome"/>
</dbReference>
<dbReference type="EMBL" id="CP018082">
    <property type="protein sequence ID" value="APE35909.1"/>
    <property type="molecule type" value="Genomic_DNA"/>
</dbReference>
<feature type="compositionally biased region" description="Polar residues" evidence="1">
    <location>
        <begin position="40"/>
        <end position="57"/>
    </location>
</feature>
<keyword evidence="3" id="KW-1185">Reference proteome</keyword>
<dbReference type="RefSeq" id="WP_071929099.1">
    <property type="nucleotide sequence ID" value="NZ_CP018082.1"/>
</dbReference>